<gene>
    <name evidence="2" type="primary">85</name>
    <name evidence="2" type="ORF">SEA_SPARKLEGODDESS_85</name>
</gene>
<evidence type="ECO:0000313" key="3">
    <source>
        <dbReference type="Proteomes" id="UP000259914"/>
    </source>
</evidence>
<dbReference type="InterPro" id="IPR055670">
    <property type="entry name" value="DUF7246"/>
</dbReference>
<dbReference type="Pfam" id="PF23904">
    <property type="entry name" value="DUF7246"/>
    <property type="match status" value="1"/>
</dbReference>
<dbReference type="EMBL" id="MH590589">
    <property type="protein sequence ID" value="AXH68797.1"/>
    <property type="molecule type" value="Genomic_DNA"/>
</dbReference>
<proteinExistence type="predicted"/>
<evidence type="ECO:0000259" key="1">
    <source>
        <dbReference type="Pfam" id="PF23904"/>
    </source>
</evidence>
<accession>A0A345ME16</accession>
<name>A0A345ME16_9CAUD</name>
<feature type="domain" description="DUF7246" evidence="1">
    <location>
        <begin position="2"/>
        <end position="101"/>
    </location>
</feature>
<sequence length="102" mass="11960">MAPRAKQLANPNAWWEQAYKNHPDIEASFEYDFNGDTMVPGTKFKVKYHRGEFKFRCLATNKRTGKVWIDCMEIGSAFRSFYPESIKGVVKPKVRRRRTKKA</sequence>
<dbReference type="Proteomes" id="UP000259914">
    <property type="component" value="Segment"/>
</dbReference>
<evidence type="ECO:0000313" key="2">
    <source>
        <dbReference type="EMBL" id="AXH68797.1"/>
    </source>
</evidence>
<protein>
    <recommendedName>
        <fullName evidence="1">DUF7246 domain-containing protein</fullName>
    </recommendedName>
</protein>
<organism evidence="2 3">
    <name type="scientific">Streptomyces phage SparkleGoddess</name>
    <dbReference type="NCBI Taxonomy" id="2283305"/>
    <lineage>
        <taxon>Viruses</taxon>
        <taxon>Duplodnaviria</taxon>
        <taxon>Heunggongvirae</taxon>
        <taxon>Uroviricota</taxon>
        <taxon>Caudoviricetes</taxon>
        <taxon>Stanwilliamsviridae</taxon>
        <taxon>Loccivirinae</taxon>
        <taxon>Gilsonvirus</taxon>
        <taxon>Gilsonvirus comrade</taxon>
    </lineage>
</organism>
<reference evidence="2 3" key="1">
    <citation type="submission" date="2018-07" db="EMBL/GenBank/DDBJ databases">
        <authorList>
            <person name="Dixon J."/>
            <person name="Knudsen H.R."/>
            <person name="Rock W."/>
            <person name="Scott A.N."/>
            <person name="Walsdorf S.L."/>
            <person name="Layton S.R."/>
            <person name="Nayek S."/>
            <person name="Kim T."/>
            <person name="Hughes L.E."/>
            <person name="Garlena R.A."/>
            <person name="Russell D.A."/>
            <person name="Pope W.H."/>
            <person name="Jacobs-Sera D."/>
            <person name="Hatfull G.F."/>
        </authorList>
    </citation>
    <scope>NUCLEOTIDE SEQUENCE [LARGE SCALE GENOMIC DNA]</scope>
</reference>